<sequence>MSANPIRDADARARGAIFKRLRAAPAGEPVAVPDVAGYYAARAVPQDESRTARFIRHAQSWRAEVVETTPADWPQALAGVFADKRPARLLLGRGTAIAETVAGLLPAEQLRWYDEPLAGIKKELFDEVDAGITTTVGAVAETGSLLLHPTPAEPRTLSLIPPLHIAVLHERQIFETLHEAMSTQRWTDAMPTNVLMITGPSKTADIQRVLVYGAHGPKELVILLIRDGGGA</sequence>
<dbReference type="InterPro" id="IPR003741">
    <property type="entry name" value="LUD_dom"/>
</dbReference>
<dbReference type="InterPro" id="IPR024185">
    <property type="entry name" value="FTHF_cligase-like_sf"/>
</dbReference>
<dbReference type="AlphaFoldDB" id="A0A970BBM9"/>
<organism evidence="2 3">
    <name type="scientific">Solimonas marina</name>
    <dbReference type="NCBI Taxonomy" id="2714601"/>
    <lineage>
        <taxon>Bacteria</taxon>
        <taxon>Pseudomonadati</taxon>
        <taxon>Pseudomonadota</taxon>
        <taxon>Gammaproteobacteria</taxon>
        <taxon>Nevskiales</taxon>
        <taxon>Nevskiaceae</taxon>
        <taxon>Solimonas</taxon>
    </lineage>
</organism>
<protein>
    <submittedName>
        <fullName evidence="2">LUD domain-containing protein</fullName>
    </submittedName>
</protein>
<proteinExistence type="predicted"/>
<dbReference type="Gene3D" id="3.40.50.10420">
    <property type="entry name" value="NagB/RpiA/CoA transferase-like"/>
    <property type="match status" value="1"/>
</dbReference>
<dbReference type="PANTHER" id="PTHR43682:SF1">
    <property type="entry name" value="LACTATE UTILIZATION PROTEIN C"/>
    <property type="match status" value="1"/>
</dbReference>
<dbReference type="EMBL" id="JAAVXB010000017">
    <property type="protein sequence ID" value="NKF24621.1"/>
    <property type="molecule type" value="Genomic_DNA"/>
</dbReference>
<gene>
    <name evidence="2" type="ORF">G7Y82_20120</name>
</gene>
<dbReference type="Pfam" id="PF02589">
    <property type="entry name" value="LUD_dom"/>
    <property type="match status" value="1"/>
</dbReference>
<dbReference type="InterPro" id="IPR037171">
    <property type="entry name" value="NagB/RpiA_transferase-like"/>
</dbReference>
<dbReference type="PANTHER" id="PTHR43682">
    <property type="entry name" value="LACTATE UTILIZATION PROTEIN C"/>
    <property type="match status" value="1"/>
</dbReference>
<evidence type="ECO:0000313" key="2">
    <source>
        <dbReference type="EMBL" id="NKF24621.1"/>
    </source>
</evidence>
<dbReference type="SUPFAM" id="SSF100950">
    <property type="entry name" value="NagB/RpiA/CoA transferase-like"/>
    <property type="match status" value="1"/>
</dbReference>
<dbReference type="Proteomes" id="UP000653472">
    <property type="component" value="Unassembled WGS sequence"/>
</dbReference>
<keyword evidence="3" id="KW-1185">Reference proteome</keyword>
<comment type="caution">
    <text evidence="2">The sequence shown here is derived from an EMBL/GenBank/DDBJ whole genome shotgun (WGS) entry which is preliminary data.</text>
</comment>
<accession>A0A970BBM9</accession>
<evidence type="ECO:0000313" key="3">
    <source>
        <dbReference type="Proteomes" id="UP000653472"/>
    </source>
</evidence>
<feature type="domain" description="LUD" evidence="1">
    <location>
        <begin position="53"/>
        <end position="225"/>
    </location>
</feature>
<dbReference type="RefSeq" id="WP_168149930.1">
    <property type="nucleotide sequence ID" value="NZ_JAAVXB010000017.1"/>
</dbReference>
<reference evidence="2" key="1">
    <citation type="submission" date="2020-03" db="EMBL/GenBank/DDBJ databases">
        <title>Solimonas marina sp. nov., isolated from deep seawater of the Pacific Ocean.</title>
        <authorList>
            <person name="Liu X."/>
            <person name="Lai Q."/>
            <person name="Sun F."/>
            <person name="Gai Y."/>
            <person name="Li G."/>
            <person name="Shao Z."/>
        </authorList>
    </citation>
    <scope>NUCLEOTIDE SEQUENCE</scope>
    <source>
        <strain evidence="2">C16B3</strain>
    </source>
</reference>
<name>A0A970BBM9_9GAMM</name>
<evidence type="ECO:0000259" key="1">
    <source>
        <dbReference type="Pfam" id="PF02589"/>
    </source>
</evidence>